<name>A0A382EMK0_9ZZZZ</name>
<proteinExistence type="predicted"/>
<feature type="non-terminal residue" evidence="1">
    <location>
        <position position="28"/>
    </location>
</feature>
<gene>
    <name evidence="1" type="ORF">METZ01_LOCUS203971</name>
</gene>
<dbReference type="AlphaFoldDB" id="A0A382EMK0"/>
<dbReference type="EMBL" id="UINC01044963">
    <property type="protein sequence ID" value="SVB51117.1"/>
    <property type="molecule type" value="Genomic_DNA"/>
</dbReference>
<reference evidence="1" key="1">
    <citation type="submission" date="2018-05" db="EMBL/GenBank/DDBJ databases">
        <authorList>
            <person name="Lanie J.A."/>
            <person name="Ng W.-L."/>
            <person name="Kazmierczak K.M."/>
            <person name="Andrzejewski T.M."/>
            <person name="Davidsen T.M."/>
            <person name="Wayne K.J."/>
            <person name="Tettelin H."/>
            <person name="Glass J.I."/>
            <person name="Rusch D."/>
            <person name="Podicherti R."/>
            <person name="Tsui H.-C.T."/>
            <person name="Winkler M.E."/>
        </authorList>
    </citation>
    <scope>NUCLEOTIDE SEQUENCE</scope>
</reference>
<accession>A0A382EMK0</accession>
<feature type="non-terminal residue" evidence="1">
    <location>
        <position position="1"/>
    </location>
</feature>
<sequence>NGRGLGTSCHWSGRRGFGQCLPWVLVEI</sequence>
<protein>
    <submittedName>
        <fullName evidence="1">Uncharacterized protein</fullName>
    </submittedName>
</protein>
<organism evidence="1">
    <name type="scientific">marine metagenome</name>
    <dbReference type="NCBI Taxonomy" id="408172"/>
    <lineage>
        <taxon>unclassified sequences</taxon>
        <taxon>metagenomes</taxon>
        <taxon>ecological metagenomes</taxon>
    </lineage>
</organism>
<evidence type="ECO:0000313" key="1">
    <source>
        <dbReference type="EMBL" id="SVB51117.1"/>
    </source>
</evidence>